<protein>
    <submittedName>
        <fullName evidence="2">Prevent-host-death family protein</fullName>
    </submittedName>
</protein>
<organism evidence="2 3">
    <name type="scientific">Rhizobium leguminosarum</name>
    <dbReference type="NCBI Taxonomy" id="384"/>
    <lineage>
        <taxon>Bacteria</taxon>
        <taxon>Pseudomonadati</taxon>
        <taxon>Pseudomonadota</taxon>
        <taxon>Alphaproteobacteria</taxon>
        <taxon>Hyphomicrobiales</taxon>
        <taxon>Rhizobiaceae</taxon>
        <taxon>Rhizobium/Agrobacterium group</taxon>
        <taxon>Rhizobium</taxon>
    </lineage>
</organism>
<proteinExistence type="predicted"/>
<name>A0A7K3VJ71_RHILE</name>
<dbReference type="AlphaFoldDB" id="A0A7K3VJ71"/>
<accession>A0A7K3VJ71</accession>
<feature type="compositionally biased region" description="Basic and acidic residues" evidence="1">
    <location>
        <begin position="62"/>
        <end position="83"/>
    </location>
</feature>
<sequence length="83" mass="9201">MMIFADVEEAAERLEELVELALRQDEVYVCRDGRRGAMLTGLSRSDALVSDDNAQDLSQAGSRDRPDLTSIHDDLHDARGLAQ</sequence>
<dbReference type="RefSeq" id="WP_164047860.1">
    <property type="nucleotide sequence ID" value="NZ_WUFV01000012.1"/>
</dbReference>
<evidence type="ECO:0000313" key="3">
    <source>
        <dbReference type="Proteomes" id="UP000471705"/>
    </source>
</evidence>
<comment type="caution">
    <text evidence="2">The sequence shown here is derived from an EMBL/GenBank/DDBJ whole genome shotgun (WGS) entry which is preliminary data.</text>
</comment>
<evidence type="ECO:0000256" key="1">
    <source>
        <dbReference type="SAM" id="MobiDB-lite"/>
    </source>
</evidence>
<feature type="region of interest" description="Disordered" evidence="1">
    <location>
        <begin position="50"/>
        <end position="83"/>
    </location>
</feature>
<dbReference type="Proteomes" id="UP000471705">
    <property type="component" value="Unassembled WGS sequence"/>
</dbReference>
<dbReference type="EMBL" id="WUFV01000012">
    <property type="protein sequence ID" value="NEK17165.1"/>
    <property type="molecule type" value="Genomic_DNA"/>
</dbReference>
<reference evidence="2 3" key="1">
    <citation type="submission" date="2019-12" db="EMBL/GenBank/DDBJ databases">
        <title>Rhizobium genotypes associated with high levels of biological nitrogen fixation by grain legumes in a temperate-maritime cropping system.</title>
        <authorList>
            <person name="Maluk M."/>
            <person name="Francesc Ferrando Molina F."/>
            <person name="Lopez Del Egido L."/>
            <person name="Lafos M."/>
            <person name="Langarica-Fuentes A."/>
            <person name="Gebre Yohannes G."/>
            <person name="Young M.W."/>
            <person name="Martin P."/>
            <person name="Gantlett R."/>
            <person name="Kenicer G."/>
            <person name="Hawes C."/>
            <person name="Begg G.S."/>
            <person name="Quilliam R.S."/>
            <person name="Squire G.R."/>
            <person name="Poole P.S."/>
            <person name="Young P.W."/>
            <person name="Iannetta P.M."/>
            <person name="James E.K."/>
        </authorList>
    </citation>
    <scope>NUCLEOTIDE SEQUENCE [LARGE SCALE GENOMIC DNA]</scope>
    <source>
        <strain evidence="2 3">JHI54</strain>
    </source>
</reference>
<evidence type="ECO:0000313" key="2">
    <source>
        <dbReference type="EMBL" id="NEK17165.1"/>
    </source>
</evidence>
<gene>
    <name evidence="2" type="ORF">GR257_20200</name>
</gene>